<dbReference type="RefSeq" id="WP_091512404.1">
    <property type="nucleotide sequence ID" value="NZ_FOLE01000006.1"/>
</dbReference>
<organism evidence="2 3">
    <name type="scientific">Flexibacter flexilis DSM 6793</name>
    <dbReference type="NCBI Taxonomy" id="927664"/>
    <lineage>
        <taxon>Bacteria</taxon>
        <taxon>Pseudomonadati</taxon>
        <taxon>Bacteroidota</taxon>
        <taxon>Cytophagia</taxon>
        <taxon>Cytophagales</taxon>
        <taxon>Flexibacteraceae</taxon>
        <taxon>Flexibacter</taxon>
    </lineage>
</organism>
<evidence type="ECO:0000313" key="2">
    <source>
        <dbReference type="EMBL" id="SFC51855.1"/>
    </source>
</evidence>
<proteinExistence type="predicted"/>
<dbReference type="Proteomes" id="UP000199514">
    <property type="component" value="Unassembled WGS sequence"/>
</dbReference>
<accession>A0A1I1JU01</accession>
<feature type="signal peptide" evidence="1">
    <location>
        <begin position="1"/>
        <end position="23"/>
    </location>
</feature>
<reference evidence="2 3" key="1">
    <citation type="submission" date="2016-10" db="EMBL/GenBank/DDBJ databases">
        <authorList>
            <person name="de Groot N.N."/>
        </authorList>
    </citation>
    <scope>NUCLEOTIDE SEQUENCE [LARGE SCALE GENOMIC DNA]</scope>
    <source>
        <strain evidence="2 3">DSM 6793</strain>
    </source>
</reference>
<dbReference type="NCBIfam" id="TIGR03519">
    <property type="entry name" value="T9SS_PorP_fam"/>
    <property type="match status" value="1"/>
</dbReference>
<dbReference type="EMBL" id="FOLE01000006">
    <property type="protein sequence ID" value="SFC51855.1"/>
    <property type="molecule type" value="Genomic_DNA"/>
</dbReference>
<feature type="chain" id="PRO_5011469525" evidence="1">
    <location>
        <begin position="24"/>
        <end position="318"/>
    </location>
</feature>
<sequence>MNKRFYRLLVLLSILACGKEAVAQQDAHFSQYMFNSLYINPAAAGLDGNAKFSLIHRSQWAGYGDGGPQTTVLNFSSPIMQMKSGAGATIVRDVLGAQSNIEAQFSYAYHLPLGPQGKLSIGARIGAFSKTLDFDKYKPTDQDDENLMKSGTESQFKPDAAFGVWYKAEKYFGGISVNHLIKSEFDFGTKSLRNPLSRHMYVTGGYNYEANYSLILTPSVLVKTDFNSYSFDVNAMATYNNKYWGGLSYRNADAITAVIGMAMLKDNNLRFGYAFDLTVPSSDAKKPTSHEVMVSYSIPVLLVGPKPVMRVPRYRKSN</sequence>
<evidence type="ECO:0000313" key="3">
    <source>
        <dbReference type="Proteomes" id="UP000199514"/>
    </source>
</evidence>
<gene>
    <name evidence="2" type="ORF">SAMN05421780_10697</name>
</gene>
<dbReference type="STRING" id="927664.SAMN05421780_10697"/>
<dbReference type="InterPro" id="IPR019861">
    <property type="entry name" value="PorP/SprF_Bacteroidetes"/>
</dbReference>
<name>A0A1I1JU01_9BACT</name>
<dbReference type="OrthoDB" id="1320396at2"/>
<dbReference type="Pfam" id="PF11751">
    <property type="entry name" value="PorP_SprF"/>
    <property type="match status" value="1"/>
</dbReference>
<keyword evidence="1" id="KW-0732">Signal</keyword>
<dbReference type="AlphaFoldDB" id="A0A1I1JU01"/>
<keyword evidence="3" id="KW-1185">Reference proteome</keyword>
<protein>
    <submittedName>
        <fullName evidence="2">Type IX secretion system membrane protein, PorP/SprF family</fullName>
    </submittedName>
</protein>
<evidence type="ECO:0000256" key="1">
    <source>
        <dbReference type="SAM" id="SignalP"/>
    </source>
</evidence>